<organism evidence="2">
    <name type="scientific">Bracon brevicornis</name>
    <dbReference type="NCBI Taxonomy" id="1563983"/>
    <lineage>
        <taxon>Eukaryota</taxon>
        <taxon>Metazoa</taxon>
        <taxon>Ecdysozoa</taxon>
        <taxon>Arthropoda</taxon>
        <taxon>Hexapoda</taxon>
        <taxon>Insecta</taxon>
        <taxon>Pterygota</taxon>
        <taxon>Neoptera</taxon>
        <taxon>Endopterygota</taxon>
        <taxon>Hymenoptera</taxon>
        <taxon>Apocrita</taxon>
        <taxon>Ichneumonoidea</taxon>
        <taxon>Braconidae</taxon>
        <taxon>Braconinae</taxon>
        <taxon>Bracon</taxon>
    </lineage>
</organism>
<evidence type="ECO:0000313" key="2">
    <source>
        <dbReference type="EMBL" id="CAD1562211.1"/>
    </source>
</evidence>
<dbReference type="Pfam" id="PF00567">
    <property type="entry name" value="TUDOR"/>
    <property type="match status" value="1"/>
</dbReference>
<reference evidence="2" key="1">
    <citation type="submission" date="2020-07" db="EMBL/GenBank/DDBJ databases">
        <authorList>
            <person name="Ferguson B K."/>
        </authorList>
    </citation>
    <scope>NUCLEOTIDE SEQUENCE</scope>
    <source>
        <strain evidence="2">L06</strain>
    </source>
</reference>
<accession>A0A6V7KGM2</accession>
<sequence length="139" mass="15606">MCAVFLTGVGGRRGYIESNEADILKIHLIDFCDIIYTPKAAVYKLEDKKFQDLPPLLYKCSLGGCLQMPWSDDEKFFLNETLRGRIRSIDIIETEGETGGLVTMTFDDTDECVAEYLIATGLAHPITPNILKIQRKRGS</sequence>
<feature type="domain" description="Tudor" evidence="1">
    <location>
        <begin position="12"/>
        <end position="64"/>
    </location>
</feature>
<dbReference type="EMBL" id="CADCXW020000118">
    <property type="protein sequence ID" value="CAD1562211.1"/>
    <property type="molecule type" value="Genomic_DNA"/>
</dbReference>
<name>A0A6V7KGM2_9HYME</name>
<proteinExistence type="predicted"/>
<gene>
    <name evidence="2" type="ORF">BBRV_LOCUS76669</name>
</gene>
<dbReference type="AlphaFoldDB" id="A0A6V7KGM2"/>
<protein>
    <recommendedName>
        <fullName evidence="1">Tudor domain-containing protein</fullName>
    </recommendedName>
</protein>
<evidence type="ECO:0000259" key="1">
    <source>
        <dbReference type="Pfam" id="PF00567"/>
    </source>
</evidence>
<dbReference type="InterPro" id="IPR002999">
    <property type="entry name" value="Tudor"/>
</dbReference>